<dbReference type="PANTHER" id="PTHR46523:SF1">
    <property type="entry name" value="DCTP PYROPHOSPHATASE 1"/>
    <property type="match status" value="1"/>
</dbReference>
<dbReference type="GO" id="GO:0006253">
    <property type="term" value="P:dCTP catabolic process"/>
    <property type="evidence" value="ECO:0007669"/>
    <property type="project" value="TreeGrafter"/>
</dbReference>
<dbReference type="GO" id="GO:0005829">
    <property type="term" value="C:cytosol"/>
    <property type="evidence" value="ECO:0007669"/>
    <property type="project" value="UniProtKB-SubCell"/>
</dbReference>
<keyword evidence="4" id="KW-0963">Cytoplasm</keyword>
<comment type="cofactor">
    <cofactor evidence="1">
        <name>Mg(2+)</name>
        <dbReference type="ChEBI" id="CHEBI:18420"/>
    </cofactor>
</comment>
<organism evidence="14 15">
    <name type="scientific">Trichonephila inaurata madagascariensis</name>
    <dbReference type="NCBI Taxonomy" id="2747483"/>
    <lineage>
        <taxon>Eukaryota</taxon>
        <taxon>Metazoa</taxon>
        <taxon>Ecdysozoa</taxon>
        <taxon>Arthropoda</taxon>
        <taxon>Chelicerata</taxon>
        <taxon>Arachnida</taxon>
        <taxon>Araneae</taxon>
        <taxon>Araneomorphae</taxon>
        <taxon>Entelegynae</taxon>
        <taxon>Araneoidea</taxon>
        <taxon>Nephilidae</taxon>
        <taxon>Trichonephila</taxon>
        <taxon>Trichonephila inaurata</taxon>
    </lineage>
</organism>
<dbReference type="PANTHER" id="PTHR46523">
    <property type="entry name" value="DCTP PYROPHOSPHATASE 1"/>
    <property type="match status" value="1"/>
</dbReference>
<keyword evidence="15" id="KW-1185">Reference proteome</keyword>
<dbReference type="GO" id="GO:0046872">
    <property type="term" value="F:metal ion binding"/>
    <property type="evidence" value="ECO:0007669"/>
    <property type="project" value="UniProtKB-KW"/>
</dbReference>
<comment type="catalytic activity">
    <reaction evidence="9">
        <text>dCTP + H2O = dCMP + diphosphate + H(+)</text>
        <dbReference type="Rhea" id="RHEA:22636"/>
        <dbReference type="ChEBI" id="CHEBI:15377"/>
        <dbReference type="ChEBI" id="CHEBI:15378"/>
        <dbReference type="ChEBI" id="CHEBI:33019"/>
        <dbReference type="ChEBI" id="CHEBI:57566"/>
        <dbReference type="ChEBI" id="CHEBI:61481"/>
        <dbReference type="EC" id="3.6.1.12"/>
    </reaction>
</comment>
<evidence type="ECO:0000256" key="5">
    <source>
        <dbReference type="ARBA" id="ARBA00022553"/>
    </source>
</evidence>
<keyword evidence="6" id="KW-0479">Metal-binding</keyword>
<evidence type="ECO:0000256" key="2">
    <source>
        <dbReference type="ARBA" id="ARBA00004514"/>
    </source>
</evidence>
<evidence type="ECO:0000256" key="12">
    <source>
        <dbReference type="ARBA" id="ARBA00070266"/>
    </source>
</evidence>
<dbReference type="CDD" id="cd11537">
    <property type="entry name" value="NTP-PPase_RS21-C6_like"/>
    <property type="match status" value="1"/>
</dbReference>
<dbReference type="EC" id="3.6.1.12" evidence="11"/>
<dbReference type="FunFam" id="1.10.287.1080:FF:000004">
    <property type="entry name" value="dCTP pyrophosphatase 1"/>
    <property type="match status" value="1"/>
</dbReference>
<evidence type="ECO:0000256" key="3">
    <source>
        <dbReference type="ARBA" id="ARBA00011881"/>
    </source>
</evidence>
<dbReference type="GO" id="GO:0047840">
    <property type="term" value="F:dCTP diphosphatase activity"/>
    <property type="evidence" value="ECO:0007669"/>
    <property type="project" value="UniProtKB-EC"/>
</dbReference>
<dbReference type="GO" id="GO:0042262">
    <property type="term" value="P:DNA protection"/>
    <property type="evidence" value="ECO:0007669"/>
    <property type="project" value="TreeGrafter"/>
</dbReference>
<dbReference type="AlphaFoldDB" id="A0A8X7C401"/>
<dbReference type="OrthoDB" id="411123at2759"/>
<gene>
    <name evidence="14" type="primary">Dctpp1</name>
    <name evidence="14" type="ORF">TNIN_53111</name>
</gene>
<evidence type="ECO:0000256" key="4">
    <source>
        <dbReference type="ARBA" id="ARBA00022490"/>
    </source>
</evidence>
<dbReference type="EMBL" id="BMAV01010873">
    <property type="protein sequence ID" value="GFY56281.1"/>
    <property type="molecule type" value="Genomic_DNA"/>
</dbReference>
<proteinExistence type="predicted"/>
<keyword evidence="7" id="KW-0378">Hydrolase</keyword>
<dbReference type="GO" id="GO:0042802">
    <property type="term" value="F:identical protein binding"/>
    <property type="evidence" value="ECO:0007669"/>
    <property type="project" value="UniProtKB-ARBA"/>
</dbReference>
<protein>
    <recommendedName>
        <fullName evidence="12">dCTP pyrophosphatase 1</fullName>
        <ecNumber evidence="11">3.6.1.12</ecNumber>
    </recommendedName>
    <alternativeName>
        <fullName evidence="13">Deoxycytidine-triphosphatase 1</fullName>
    </alternativeName>
</protein>
<keyword evidence="5" id="KW-0597">Phosphoprotein</keyword>
<evidence type="ECO:0000256" key="9">
    <source>
        <dbReference type="ARBA" id="ARBA00050236"/>
    </source>
</evidence>
<name>A0A8X7C401_9ARAC</name>
<keyword evidence="8" id="KW-0460">Magnesium</keyword>
<comment type="caution">
    <text evidence="14">The sequence shown here is derived from an EMBL/GenBank/DDBJ whole genome shotgun (WGS) entry which is preliminary data.</text>
</comment>
<evidence type="ECO:0000256" key="1">
    <source>
        <dbReference type="ARBA" id="ARBA00001946"/>
    </source>
</evidence>
<evidence type="ECO:0000256" key="10">
    <source>
        <dbReference type="ARBA" id="ARBA00058235"/>
    </source>
</evidence>
<evidence type="ECO:0000256" key="11">
    <source>
        <dbReference type="ARBA" id="ARBA00066457"/>
    </source>
</evidence>
<comment type="subcellular location">
    <subcellularLocation>
        <location evidence="2">Cytoplasm</location>
        <location evidence="2">Cytosol</location>
    </subcellularLocation>
</comment>
<evidence type="ECO:0000256" key="13">
    <source>
        <dbReference type="ARBA" id="ARBA00076045"/>
    </source>
</evidence>
<dbReference type="InterPro" id="IPR025984">
    <property type="entry name" value="DCTPP"/>
</dbReference>
<evidence type="ECO:0000256" key="8">
    <source>
        <dbReference type="ARBA" id="ARBA00022842"/>
    </source>
</evidence>
<evidence type="ECO:0000256" key="6">
    <source>
        <dbReference type="ARBA" id="ARBA00022723"/>
    </source>
</evidence>
<dbReference type="Pfam" id="PF12643">
    <property type="entry name" value="MazG-like"/>
    <property type="match status" value="1"/>
</dbReference>
<evidence type="ECO:0000313" key="14">
    <source>
        <dbReference type="EMBL" id="GFY56281.1"/>
    </source>
</evidence>
<dbReference type="Proteomes" id="UP000886998">
    <property type="component" value="Unassembled WGS sequence"/>
</dbReference>
<evidence type="ECO:0000313" key="15">
    <source>
        <dbReference type="Proteomes" id="UP000886998"/>
    </source>
</evidence>
<sequence length="290" mass="33426">MKYTYVQCDLNGKILKEFHTFSEFVTWKEEEENKTMSKYVRQRGSKKLKNGDIVINYHCCRSGMYKPKGKGIKRLKSQGSAKIGISCPAVIKVRHSTENVVVQYFPKHQNHETQLEHLRISESDRTAIAGMDEIEEKNSHAADDVSKIIIGDVRSDVVKVIDTDGTFSSSPNLEDIREIQSNFAKQRNWEQYHQPRNLLFALVGEVGELAELFQWRGEVKEGLPDWTEEDKEHLSQELSDVLLYLIRLSEKCHIDLPAAVLKKISMNAEKYPVLEVWGSDKKYIKYEDSS</sequence>
<dbReference type="InterPro" id="IPR052555">
    <property type="entry name" value="dCTP_Pyrophosphatase"/>
</dbReference>
<dbReference type="Gene3D" id="1.10.287.1080">
    <property type="entry name" value="MazG-like"/>
    <property type="match status" value="1"/>
</dbReference>
<reference evidence="14" key="1">
    <citation type="submission" date="2020-08" db="EMBL/GenBank/DDBJ databases">
        <title>Multicomponent nature underlies the extraordinary mechanical properties of spider dragline silk.</title>
        <authorList>
            <person name="Kono N."/>
            <person name="Nakamura H."/>
            <person name="Mori M."/>
            <person name="Yoshida Y."/>
            <person name="Ohtoshi R."/>
            <person name="Malay A.D."/>
            <person name="Moran D.A.P."/>
            <person name="Tomita M."/>
            <person name="Numata K."/>
            <person name="Arakawa K."/>
        </authorList>
    </citation>
    <scope>NUCLEOTIDE SEQUENCE</scope>
</reference>
<comment type="subunit">
    <text evidence="3">Homotetramer.</text>
</comment>
<dbReference type="SUPFAM" id="SSF101386">
    <property type="entry name" value="all-alpha NTP pyrophosphatases"/>
    <property type="match status" value="1"/>
</dbReference>
<evidence type="ECO:0000256" key="7">
    <source>
        <dbReference type="ARBA" id="ARBA00022801"/>
    </source>
</evidence>
<accession>A0A8X7C401</accession>
<comment type="function">
    <text evidence="10">Hydrolyzes deoxynucleoside triphosphates (dNTPs) to the corresponding nucleoside monophosphates. Has a strong preference for dCTP and its analogs including 5-iodo-dCTP and 5-methyl-dCTP for which it may even have a higher efficiency. May protect DNA or RNA against the incorporation of these genotoxic nucleotide analogs through their catabolism.</text>
</comment>